<keyword evidence="2" id="KW-1185">Reference proteome</keyword>
<evidence type="ECO:0000313" key="1">
    <source>
        <dbReference type="EMBL" id="OAR03349.1"/>
    </source>
</evidence>
<dbReference type="OrthoDB" id="8081572at2"/>
<comment type="caution">
    <text evidence="1">The sequence shown here is derived from an EMBL/GenBank/DDBJ whole genome shotgun (WGS) entry which is preliminary data.</text>
</comment>
<name>A0A132N806_HYDSH</name>
<accession>A0A132N806</accession>
<dbReference type="Proteomes" id="UP000243024">
    <property type="component" value="Unassembled WGS sequence"/>
</dbReference>
<protein>
    <recommendedName>
        <fullName evidence="3">Hydrogenase maturation protease</fullName>
    </recommendedName>
</protein>
<organism evidence="1 2">
    <name type="scientific">Hydrogenibacillus schlegelii</name>
    <name type="common">Bacillus schlegelii</name>
    <dbReference type="NCBI Taxonomy" id="1484"/>
    <lineage>
        <taxon>Bacteria</taxon>
        <taxon>Bacillati</taxon>
        <taxon>Bacillota</taxon>
        <taxon>Bacilli</taxon>
        <taxon>Bacillales</taxon>
        <taxon>Bacillales Family X. Incertae Sedis</taxon>
        <taxon>Hydrogenibacillus</taxon>
    </lineage>
</organism>
<dbReference type="RefSeq" id="WP_066203600.1">
    <property type="nucleotide sequence ID" value="NZ_CBCSAS010000006.1"/>
</dbReference>
<dbReference type="EMBL" id="JXBB01000063">
    <property type="protein sequence ID" value="OAR03349.1"/>
    <property type="molecule type" value="Genomic_DNA"/>
</dbReference>
<dbReference type="STRING" id="1484.SA87_04155"/>
<gene>
    <name evidence="1" type="ORF">SA87_04155</name>
</gene>
<evidence type="ECO:0000313" key="2">
    <source>
        <dbReference type="Proteomes" id="UP000243024"/>
    </source>
</evidence>
<evidence type="ECO:0008006" key="3">
    <source>
        <dbReference type="Google" id="ProtNLM"/>
    </source>
</evidence>
<dbReference type="AlphaFoldDB" id="A0A132N806"/>
<reference evidence="1 2" key="1">
    <citation type="submission" date="2015-09" db="EMBL/GenBank/DDBJ databases">
        <title>Draft genome sequence of Hydrogenibacillus schlegelii DSM 2000.</title>
        <authorList>
            <person name="Hemp J."/>
        </authorList>
    </citation>
    <scope>NUCLEOTIDE SEQUENCE [LARGE SCALE GENOMIC DNA]</scope>
    <source>
        <strain evidence="1 2">MA 48</strain>
    </source>
</reference>
<sequence>MVEFTEKGYLHLTAEEAARFPTHTVIALLRDDELWLMPVRRAASGGLLLKQINRRGDRSLFIEELFRDRPGGYPVGKRSGRWDEERGAFIIPLEPARPFRGTSGTRKP</sequence>
<proteinExistence type="predicted"/>